<dbReference type="InterPro" id="IPR024131">
    <property type="entry name" value="UPF0489"/>
</dbReference>
<accession>A0AAD7UDE1</accession>
<evidence type="ECO:0000256" key="1">
    <source>
        <dbReference type="ARBA" id="ARBA00007099"/>
    </source>
</evidence>
<comment type="similarity">
    <text evidence="1">Belongs to the UPF0489 family.</text>
</comment>
<dbReference type="AlphaFoldDB" id="A0AAD7UDE1"/>
<keyword evidence="3" id="KW-1185">Reference proteome</keyword>
<name>A0AAD7UDE1_9STRA</name>
<dbReference type="EMBL" id="JAQMWT010000361">
    <property type="protein sequence ID" value="KAJ8603077.1"/>
    <property type="molecule type" value="Genomic_DNA"/>
</dbReference>
<dbReference type="PANTHER" id="PTHR13225">
    <property type="entry name" value="MISEXPRESSION SUPPRESSOR OF RAS 6"/>
    <property type="match status" value="1"/>
</dbReference>
<evidence type="ECO:0008006" key="4">
    <source>
        <dbReference type="Google" id="ProtNLM"/>
    </source>
</evidence>
<dbReference type="Proteomes" id="UP001230188">
    <property type="component" value="Unassembled WGS sequence"/>
</dbReference>
<evidence type="ECO:0000313" key="2">
    <source>
        <dbReference type="EMBL" id="KAJ8603077.1"/>
    </source>
</evidence>
<reference evidence="2" key="1">
    <citation type="submission" date="2023-01" db="EMBL/GenBank/DDBJ databases">
        <title>Metagenome sequencing of chrysophaentin producing Chrysophaeum taylorii.</title>
        <authorList>
            <person name="Davison J."/>
            <person name="Bewley C."/>
        </authorList>
    </citation>
    <scope>NUCLEOTIDE SEQUENCE</scope>
    <source>
        <strain evidence="2">NIES-1699</strain>
    </source>
</reference>
<dbReference type="PANTHER" id="PTHR13225:SF3">
    <property type="entry name" value="UPF0489 PROTEIN C5ORF22"/>
    <property type="match status" value="1"/>
</dbReference>
<gene>
    <name evidence="2" type="ORF">CTAYLR_006677</name>
</gene>
<protein>
    <recommendedName>
        <fullName evidence="4">Arginase</fullName>
    </recommendedName>
</protein>
<organism evidence="2 3">
    <name type="scientific">Chrysophaeum taylorii</name>
    <dbReference type="NCBI Taxonomy" id="2483200"/>
    <lineage>
        <taxon>Eukaryota</taxon>
        <taxon>Sar</taxon>
        <taxon>Stramenopiles</taxon>
        <taxon>Ochrophyta</taxon>
        <taxon>Pelagophyceae</taxon>
        <taxon>Pelagomonadales</taxon>
        <taxon>Pelagomonadaceae</taxon>
        <taxon>Chrysophaeum</taxon>
    </lineage>
</organism>
<dbReference type="Pfam" id="PF12640">
    <property type="entry name" value="UPF0489"/>
    <property type="match status" value="1"/>
</dbReference>
<sequence>MRVVVVDEHHDVLPWIHLGLRRGLGVFELVHYDAHPDLGGLAVPFQPRALIDALDESEYGISEWILPLVYCGHVQRMQWVRPSFARQLADGIYEMRVGSNGGLKVDCDENYFKIDGCYSPRLENPKEFRLDVGLEPSEPEGAWVLDVCLDYFACENPIGEDPRCGELPVGGARTAAEIAPIRLPKTKPRLVTVARSVGYTPPHLADDIQTTLLRAIEAAYGPFTLHLDLEGTGPPDSIVRHFLRV</sequence>
<evidence type="ECO:0000313" key="3">
    <source>
        <dbReference type="Proteomes" id="UP001230188"/>
    </source>
</evidence>
<comment type="caution">
    <text evidence="2">The sequence shown here is derived from an EMBL/GenBank/DDBJ whole genome shotgun (WGS) entry which is preliminary data.</text>
</comment>
<proteinExistence type="inferred from homology"/>